<evidence type="ECO:0000313" key="3">
    <source>
        <dbReference type="Proteomes" id="UP000607559"/>
    </source>
</evidence>
<gene>
    <name evidence="2" type="ORF">GCM10011511_30730</name>
</gene>
<dbReference type="Proteomes" id="UP000607559">
    <property type="component" value="Unassembled WGS sequence"/>
</dbReference>
<organism evidence="2 3">
    <name type="scientific">Puia dinghuensis</name>
    <dbReference type="NCBI Taxonomy" id="1792502"/>
    <lineage>
        <taxon>Bacteria</taxon>
        <taxon>Pseudomonadati</taxon>
        <taxon>Bacteroidota</taxon>
        <taxon>Chitinophagia</taxon>
        <taxon>Chitinophagales</taxon>
        <taxon>Chitinophagaceae</taxon>
        <taxon>Puia</taxon>
    </lineage>
</organism>
<keyword evidence="1" id="KW-1133">Transmembrane helix</keyword>
<keyword evidence="3" id="KW-1185">Reference proteome</keyword>
<reference evidence="2" key="2">
    <citation type="submission" date="2020-09" db="EMBL/GenBank/DDBJ databases">
        <authorList>
            <person name="Sun Q."/>
            <person name="Zhou Y."/>
        </authorList>
    </citation>
    <scope>NUCLEOTIDE SEQUENCE</scope>
    <source>
        <strain evidence="2">CGMCC 1.15448</strain>
    </source>
</reference>
<dbReference type="EMBL" id="BMJC01000003">
    <property type="protein sequence ID" value="GGB05240.1"/>
    <property type="molecule type" value="Genomic_DNA"/>
</dbReference>
<accession>A0A8J2UE52</accession>
<evidence type="ECO:0000313" key="2">
    <source>
        <dbReference type="EMBL" id="GGB05240.1"/>
    </source>
</evidence>
<keyword evidence="1" id="KW-0812">Transmembrane</keyword>
<dbReference type="RefSeq" id="WP_188933194.1">
    <property type="nucleotide sequence ID" value="NZ_BMJC01000003.1"/>
</dbReference>
<feature type="transmembrane region" description="Helical" evidence="1">
    <location>
        <begin position="49"/>
        <end position="69"/>
    </location>
</feature>
<reference evidence="2" key="1">
    <citation type="journal article" date="2014" name="Int. J. Syst. Evol. Microbiol.">
        <title>Complete genome sequence of Corynebacterium casei LMG S-19264T (=DSM 44701T), isolated from a smear-ripened cheese.</title>
        <authorList>
            <consortium name="US DOE Joint Genome Institute (JGI-PGF)"/>
            <person name="Walter F."/>
            <person name="Albersmeier A."/>
            <person name="Kalinowski J."/>
            <person name="Ruckert C."/>
        </authorList>
    </citation>
    <scope>NUCLEOTIDE SEQUENCE</scope>
    <source>
        <strain evidence="2">CGMCC 1.15448</strain>
    </source>
</reference>
<protein>
    <submittedName>
        <fullName evidence="2">Uncharacterized protein</fullName>
    </submittedName>
</protein>
<sequence>MMDQDHDKTREILRMSGRDAAPHGLELRVMDNIMAIANKRAKRRAALSGLLRFVAISLVVIAAAQSFFPGGSGKAVTVVPAVGQMTENLGAKIAGLLEYSYFFIPLIAVYVFRQIARIKAG</sequence>
<comment type="caution">
    <text evidence="2">The sequence shown here is derived from an EMBL/GenBank/DDBJ whole genome shotgun (WGS) entry which is preliminary data.</text>
</comment>
<proteinExistence type="predicted"/>
<name>A0A8J2UE52_9BACT</name>
<dbReference type="AlphaFoldDB" id="A0A8J2UE52"/>
<feature type="transmembrane region" description="Helical" evidence="1">
    <location>
        <begin position="89"/>
        <end position="112"/>
    </location>
</feature>
<evidence type="ECO:0000256" key="1">
    <source>
        <dbReference type="SAM" id="Phobius"/>
    </source>
</evidence>
<keyword evidence="1" id="KW-0472">Membrane</keyword>